<proteinExistence type="inferred from homology"/>
<dbReference type="InterPro" id="IPR048279">
    <property type="entry name" value="MdtK-like"/>
</dbReference>
<feature type="transmembrane region" description="Helical" evidence="8">
    <location>
        <begin position="15"/>
        <end position="35"/>
    </location>
</feature>
<comment type="caution">
    <text evidence="9">The sequence shown here is derived from an EMBL/GenBank/DDBJ whole genome shotgun (WGS) entry which is preliminary data.</text>
</comment>
<feature type="transmembrane region" description="Helical" evidence="8">
    <location>
        <begin position="166"/>
        <end position="187"/>
    </location>
</feature>
<feature type="transmembrane region" description="Helical" evidence="8">
    <location>
        <begin position="413"/>
        <end position="431"/>
    </location>
</feature>
<dbReference type="RefSeq" id="WP_149605777.1">
    <property type="nucleotide sequence ID" value="NZ_SEUJ01000066.1"/>
</dbReference>
<feature type="transmembrane region" description="Helical" evidence="8">
    <location>
        <begin position="193"/>
        <end position="214"/>
    </location>
</feature>
<comment type="subcellular location">
    <subcellularLocation>
        <location evidence="1">Cell inner membrane</location>
        <topology evidence="1">Multi-pass membrane protein</topology>
    </subcellularLocation>
</comment>
<keyword evidence="4" id="KW-1003">Cell membrane</keyword>
<evidence type="ECO:0000256" key="6">
    <source>
        <dbReference type="ARBA" id="ARBA00022989"/>
    </source>
</evidence>
<evidence type="ECO:0000256" key="4">
    <source>
        <dbReference type="ARBA" id="ARBA00022475"/>
    </source>
</evidence>
<dbReference type="PANTHER" id="PTHR42893:SF46">
    <property type="entry name" value="PROTEIN DETOXIFICATION 44, CHLOROPLASTIC"/>
    <property type="match status" value="1"/>
</dbReference>
<keyword evidence="3" id="KW-0813">Transport</keyword>
<dbReference type="Pfam" id="PF01554">
    <property type="entry name" value="MatE"/>
    <property type="match status" value="2"/>
</dbReference>
<feature type="transmembrane region" description="Helical" evidence="8">
    <location>
        <begin position="313"/>
        <end position="344"/>
    </location>
</feature>
<feature type="transmembrane region" description="Helical" evidence="8">
    <location>
        <begin position="270"/>
        <end position="292"/>
    </location>
</feature>
<keyword evidence="5 8" id="KW-0812">Transmembrane</keyword>
<keyword evidence="10" id="KW-1185">Reference proteome</keyword>
<dbReference type="PANTHER" id="PTHR42893">
    <property type="entry name" value="PROTEIN DETOXIFICATION 44, CHLOROPLASTIC-RELATED"/>
    <property type="match status" value="1"/>
</dbReference>
<feature type="transmembrane region" description="Helical" evidence="8">
    <location>
        <begin position="390"/>
        <end position="407"/>
    </location>
</feature>
<evidence type="ECO:0000256" key="3">
    <source>
        <dbReference type="ARBA" id="ARBA00022448"/>
    </source>
</evidence>
<feature type="transmembrane region" description="Helical" evidence="8">
    <location>
        <begin position="356"/>
        <end position="378"/>
    </location>
</feature>
<evidence type="ECO:0000256" key="7">
    <source>
        <dbReference type="ARBA" id="ARBA00023136"/>
    </source>
</evidence>
<reference evidence="9 10" key="1">
    <citation type="submission" date="2019-01" db="EMBL/GenBank/DDBJ databases">
        <title>Genome sequences of marine Pseudoalteromonas species.</title>
        <authorList>
            <person name="Boraston A.B."/>
            <person name="Hehemann J.-H."/>
            <person name="Vickers C.J."/>
            <person name="Salama-Alber O."/>
            <person name="Abe K."/>
            <person name="Hettle A.J."/>
        </authorList>
    </citation>
    <scope>NUCLEOTIDE SEQUENCE [LARGE SCALE GENOMIC DNA]</scope>
    <source>
        <strain evidence="9 10">PS47</strain>
    </source>
</reference>
<evidence type="ECO:0000256" key="2">
    <source>
        <dbReference type="ARBA" id="ARBA00010199"/>
    </source>
</evidence>
<evidence type="ECO:0000256" key="8">
    <source>
        <dbReference type="SAM" id="Phobius"/>
    </source>
</evidence>
<feature type="transmembrane region" description="Helical" evidence="8">
    <location>
        <begin position="245"/>
        <end position="264"/>
    </location>
</feature>
<feature type="transmembrane region" description="Helical" evidence="8">
    <location>
        <begin position="138"/>
        <end position="159"/>
    </location>
</feature>
<keyword evidence="6 8" id="KW-1133">Transmembrane helix</keyword>
<feature type="transmembrane region" description="Helical" evidence="8">
    <location>
        <begin position="97"/>
        <end position="118"/>
    </location>
</feature>
<evidence type="ECO:0000313" key="9">
    <source>
        <dbReference type="EMBL" id="KAA1157636.1"/>
    </source>
</evidence>
<name>A0ABQ6RIZ0_9GAMM</name>
<dbReference type="Proteomes" id="UP000322915">
    <property type="component" value="Unassembled WGS sequence"/>
</dbReference>
<protein>
    <submittedName>
        <fullName evidence="9">MATE family efflux transporter DinF</fullName>
    </submittedName>
</protein>
<organism evidence="9 10">
    <name type="scientific">Pseudoalteromonas fuliginea</name>
    <dbReference type="NCBI Taxonomy" id="1872678"/>
    <lineage>
        <taxon>Bacteria</taxon>
        <taxon>Pseudomonadati</taxon>
        <taxon>Pseudomonadota</taxon>
        <taxon>Gammaproteobacteria</taxon>
        <taxon>Alteromonadales</taxon>
        <taxon>Pseudoalteromonadaceae</taxon>
        <taxon>Pseudoalteromonas</taxon>
    </lineage>
</organism>
<comment type="similarity">
    <text evidence="2">Belongs to the multi antimicrobial extrusion (MATE) (TC 2.A.66.1) family.</text>
</comment>
<dbReference type="NCBIfam" id="TIGR00797">
    <property type="entry name" value="matE"/>
    <property type="match status" value="1"/>
</dbReference>
<evidence type="ECO:0000256" key="1">
    <source>
        <dbReference type="ARBA" id="ARBA00004429"/>
    </source>
</evidence>
<dbReference type="PIRSF" id="PIRSF006603">
    <property type="entry name" value="DinF"/>
    <property type="match status" value="1"/>
</dbReference>
<feature type="transmembrane region" description="Helical" evidence="8">
    <location>
        <begin position="47"/>
        <end position="69"/>
    </location>
</feature>
<evidence type="ECO:0000256" key="5">
    <source>
        <dbReference type="ARBA" id="ARBA00022692"/>
    </source>
</evidence>
<accession>A0ABQ6RIZ0</accession>
<evidence type="ECO:0000313" key="10">
    <source>
        <dbReference type="Proteomes" id="UP000322915"/>
    </source>
</evidence>
<sequence>MKQFLIHNKAHHKSLLLLAGPMILSNITVPLLGIVDTAVIGHLGSAHYLAGIALGSAVISILFWLAGFLRMSTTGMVAQAYGENDLTQLAALLKRSLLLASLVAVLLIALSPLIKHAIAFLSAANSDVLAQAYQYFSIRIFSAPAALCNLVLLGWMLGVHYGRGPFYLLLVTNIVNIVLDIYFVVYLDWAVAGAAWASFIADYTALIFALFLVVKLAKKQDIELNVPNWLSISKMAELLSLNRDIFIRSLILQLCFSFMTFYGARIGETTLAANAVLLNFLMLVSFALDGIAYASEAKVGQAKGQKSVSNIELWVKISVFWGMMFGLLYSLFFAVFGAQIIMLLTNVPEVINEATLYLPWVIALPLLAMSCFLFDGVFVGLTRAKDMRNSMLFSATVGFFGVFWIFNELQNNGLWLAMSCFMLMRGVTLIIKYQRLKENNKLLD</sequence>
<dbReference type="EMBL" id="SEUJ01000066">
    <property type="protein sequence ID" value="KAA1157636.1"/>
    <property type="molecule type" value="Genomic_DNA"/>
</dbReference>
<dbReference type="CDD" id="cd13136">
    <property type="entry name" value="MATE_DinF_like"/>
    <property type="match status" value="1"/>
</dbReference>
<keyword evidence="7 8" id="KW-0472">Membrane</keyword>
<dbReference type="InterPro" id="IPR044644">
    <property type="entry name" value="DinF-like"/>
</dbReference>
<dbReference type="NCBIfam" id="NF007690">
    <property type="entry name" value="PRK10367.1"/>
    <property type="match status" value="1"/>
</dbReference>
<gene>
    <name evidence="9" type="primary">dinF</name>
    <name evidence="9" type="ORF">EU509_08425</name>
</gene>
<dbReference type="InterPro" id="IPR002528">
    <property type="entry name" value="MATE_fam"/>
</dbReference>